<feature type="region of interest" description="Disordered" evidence="1">
    <location>
        <begin position="17"/>
        <end position="49"/>
    </location>
</feature>
<reference evidence="2" key="1">
    <citation type="submission" date="2021-10" db="EMBL/GenBank/DDBJ databases">
        <title>Melipona bicolor Genome sequencing and assembly.</title>
        <authorList>
            <person name="Araujo N.S."/>
            <person name="Arias M.C."/>
        </authorList>
    </citation>
    <scope>NUCLEOTIDE SEQUENCE</scope>
    <source>
        <strain evidence="2">USP_2M_L1-L4_2017</strain>
        <tissue evidence="2">Whole body</tissue>
    </source>
</reference>
<evidence type="ECO:0000313" key="3">
    <source>
        <dbReference type="Proteomes" id="UP001177670"/>
    </source>
</evidence>
<sequence>MGNTWCCRPVSFTFATSGPRTDTRPTSAVPSIDSPEKQDCLPPRDVSSSPDELAKWNHLNFRGQSYAILRDFPNVTLEK</sequence>
<proteinExistence type="predicted"/>
<gene>
    <name evidence="2" type="ORF">K0M31_004759</name>
</gene>
<evidence type="ECO:0000313" key="2">
    <source>
        <dbReference type="EMBL" id="KAK1126118.1"/>
    </source>
</evidence>
<dbReference type="Proteomes" id="UP001177670">
    <property type="component" value="Unassembled WGS sequence"/>
</dbReference>
<organism evidence="2 3">
    <name type="scientific">Melipona bicolor</name>
    <dbReference type="NCBI Taxonomy" id="60889"/>
    <lineage>
        <taxon>Eukaryota</taxon>
        <taxon>Metazoa</taxon>
        <taxon>Ecdysozoa</taxon>
        <taxon>Arthropoda</taxon>
        <taxon>Hexapoda</taxon>
        <taxon>Insecta</taxon>
        <taxon>Pterygota</taxon>
        <taxon>Neoptera</taxon>
        <taxon>Endopterygota</taxon>
        <taxon>Hymenoptera</taxon>
        <taxon>Apocrita</taxon>
        <taxon>Aculeata</taxon>
        <taxon>Apoidea</taxon>
        <taxon>Anthophila</taxon>
        <taxon>Apidae</taxon>
        <taxon>Melipona</taxon>
    </lineage>
</organism>
<protein>
    <submittedName>
        <fullName evidence="2">Uncharacterized protein</fullName>
    </submittedName>
</protein>
<accession>A0AA40FVR4</accession>
<name>A0AA40FVR4_9HYME</name>
<dbReference type="AlphaFoldDB" id="A0AA40FVR4"/>
<dbReference type="EMBL" id="JAHYIQ010000014">
    <property type="protein sequence ID" value="KAK1126118.1"/>
    <property type="molecule type" value="Genomic_DNA"/>
</dbReference>
<comment type="caution">
    <text evidence="2">The sequence shown here is derived from an EMBL/GenBank/DDBJ whole genome shotgun (WGS) entry which is preliminary data.</text>
</comment>
<evidence type="ECO:0000256" key="1">
    <source>
        <dbReference type="SAM" id="MobiDB-lite"/>
    </source>
</evidence>
<keyword evidence="3" id="KW-1185">Reference proteome</keyword>
<feature type="compositionally biased region" description="Polar residues" evidence="1">
    <location>
        <begin position="17"/>
        <end position="29"/>
    </location>
</feature>